<organism evidence="2 3">
    <name type="scientific">Caenispirillum salinarum AK4</name>
    <dbReference type="NCBI Taxonomy" id="1238182"/>
    <lineage>
        <taxon>Bacteria</taxon>
        <taxon>Pseudomonadati</taxon>
        <taxon>Pseudomonadota</taxon>
        <taxon>Alphaproteobacteria</taxon>
        <taxon>Rhodospirillales</taxon>
        <taxon>Novispirillaceae</taxon>
        <taxon>Caenispirillum</taxon>
    </lineage>
</organism>
<dbReference type="eggNOG" id="COG5385">
    <property type="taxonomic scope" value="Bacteria"/>
</dbReference>
<dbReference type="Gene3D" id="3.30.565.10">
    <property type="entry name" value="Histidine kinase-like ATPase, C-terminal domain"/>
    <property type="match status" value="1"/>
</dbReference>
<dbReference type="STRING" id="1238182.C882_3423"/>
<proteinExistence type="predicted"/>
<dbReference type="EMBL" id="ANHY01000005">
    <property type="protein sequence ID" value="EKV31673.1"/>
    <property type="molecule type" value="Genomic_DNA"/>
</dbReference>
<dbReference type="RefSeq" id="WP_009539542.1">
    <property type="nucleotide sequence ID" value="NZ_ANHY01000005.1"/>
</dbReference>
<dbReference type="AlphaFoldDB" id="K9HN05"/>
<sequence length="213" mass="21578">MNDPHPDQLDPLLLARLLCTRLCHDMAAPVGAVANGAELMGGDPAMVDAETLGLLTDSAAAASLRLRTLRAAFGLGGALEAADVPRLIQGWVATRTTVVPPAPETLTRLPADDLQVLLNLALVAHDAALAPTALTVTVEPGATVVMTAEATGRGARAEQGLAEAVAGAPEGLGPRTVQGWLVGALARQRGGQVAYAEIAGGVRLTGTLPLPDG</sequence>
<protein>
    <recommendedName>
        <fullName evidence="1">Histidine phosphotransferase ChpT C-terminal domain-containing protein</fullName>
    </recommendedName>
</protein>
<evidence type="ECO:0000313" key="3">
    <source>
        <dbReference type="Proteomes" id="UP000009881"/>
    </source>
</evidence>
<dbReference type="Pfam" id="PF10090">
    <property type="entry name" value="HPTransfase"/>
    <property type="match status" value="1"/>
</dbReference>
<reference evidence="2 3" key="1">
    <citation type="journal article" date="2013" name="Genome Announc.">
        <title>Draft Genome Sequence of an Alphaproteobacterium, Caenispirillum salinarum AK4(T), Isolated from a Solar Saltern.</title>
        <authorList>
            <person name="Khatri I."/>
            <person name="Singh A."/>
            <person name="Korpole S."/>
            <person name="Pinnaka A.K."/>
            <person name="Subramanian S."/>
        </authorList>
    </citation>
    <scope>NUCLEOTIDE SEQUENCE [LARGE SCALE GENOMIC DNA]</scope>
    <source>
        <strain evidence="2 3">AK4</strain>
    </source>
</reference>
<dbReference type="InterPro" id="IPR018762">
    <property type="entry name" value="ChpT_C"/>
</dbReference>
<dbReference type="Proteomes" id="UP000009881">
    <property type="component" value="Unassembled WGS sequence"/>
</dbReference>
<dbReference type="InterPro" id="IPR036890">
    <property type="entry name" value="HATPase_C_sf"/>
</dbReference>
<dbReference type="Gene3D" id="1.10.287.130">
    <property type="match status" value="1"/>
</dbReference>
<name>K9HN05_9PROT</name>
<accession>K9HN05</accession>
<gene>
    <name evidence="2" type="ORF">C882_3423</name>
</gene>
<comment type="caution">
    <text evidence="2">The sequence shown here is derived from an EMBL/GenBank/DDBJ whole genome shotgun (WGS) entry which is preliminary data.</text>
</comment>
<evidence type="ECO:0000313" key="2">
    <source>
        <dbReference type="EMBL" id="EKV31673.1"/>
    </source>
</evidence>
<feature type="domain" description="Histidine phosphotransferase ChpT C-terminal" evidence="1">
    <location>
        <begin position="108"/>
        <end position="196"/>
    </location>
</feature>
<evidence type="ECO:0000259" key="1">
    <source>
        <dbReference type="Pfam" id="PF10090"/>
    </source>
</evidence>
<dbReference type="OrthoDB" id="9803702at2"/>
<keyword evidence="3" id="KW-1185">Reference proteome</keyword>